<feature type="domain" description="BAR" evidence="13">
    <location>
        <begin position="18"/>
        <end position="265"/>
    </location>
</feature>
<dbReference type="PRINTS" id="PR00452">
    <property type="entry name" value="SH3DOMAIN"/>
</dbReference>
<dbReference type="InterPro" id="IPR050384">
    <property type="entry name" value="Endophilin_SH3RF"/>
</dbReference>
<evidence type="ECO:0000313" key="14">
    <source>
        <dbReference type="EnsemblMetazoa" id="XP_021205869.1"/>
    </source>
</evidence>
<dbReference type="PANTHER" id="PTHR14167">
    <property type="entry name" value="SH3 DOMAIN-CONTAINING"/>
    <property type="match status" value="1"/>
</dbReference>
<reference evidence="14" key="2">
    <citation type="submission" date="2022-06" db="UniProtKB">
        <authorList>
            <consortium name="EnsemblMetazoa"/>
        </authorList>
    </citation>
    <scope>IDENTIFICATION</scope>
    <source>
        <strain evidence="14">p50T (Dazao)</strain>
    </source>
</reference>
<dbReference type="GO" id="GO:0098793">
    <property type="term" value="C:presynapse"/>
    <property type="evidence" value="ECO:0007669"/>
    <property type="project" value="TreeGrafter"/>
</dbReference>
<dbReference type="SMART" id="SM00721">
    <property type="entry name" value="BAR"/>
    <property type="match status" value="1"/>
</dbReference>
<evidence type="ECO:0000256" key="9">
    <source>
        <dbReference type="ARBA" id="ARBA00030140"/>
    </source>
</evidence>
<dbReference type="GO" id="GO:0005737">
    <property type="term" value="C:cytoplasm"/>
    <property type="evidence" value="ECO:0007669"/>
    <property type="project" value="InterPro"/>
</dbReference>
<dbReference type="InterPro" id="IPR027267">
    <property type="entry name" value="AH/BAR_dom_sf"/>
</dbReference>
<proteinExistence type="inferred from homology"/>
<evidence type="ECO:0000256" key="3">
    <source>
        <dbReference type="ARBA" id="ARBA00006697"/>
    </source>
</evidence>
<evidence type="ECO:0000259" key="13">
    <source>
        <dbReference type="PROSITE" id="PS51021"/>
    </source>
</evidence>
<sequence length="456" mass="50691">MAFAGLKKQINKANQYVTEKMGGAEGTKLDLDFVEMERKTDVTCELVEELQTKTKEFLQPNPTARAKMAAVKGISKLSGQAKSNTYPQPEGVLGDCMLHYGKKLGEDTIFSQCLIEMGEALKQMADVKYSLDDNIKQSFLEPLHHLQTKDLKEVMHHRKKLQGRRLDFDCKRRRQAKGPGRASPYMSPSHGSARHDDEIRQAEEKFAESLQLAQVGMFNLLDNDEEQVAQLAFFAEGLLEYHQQCTEILKGLVSQLMEKKEEAINRPKMEFVPKTLADLNIEGMHDLNHGRRYGSSQSLSRPRQPLPPSSSVGDLSTPDPFRAWEAPHTGPRTGPHAGPHTGPHSGPHTGLRPAPAFKPHPAPRAQPNGKDPWTASPLPSPVKSPARTPMAPNKAPCCTALYDFDPENPGELGFKENDVITLINKVDDNWFEGSLNGKTGYFPISYVQVNVPLPNM</sequence>
<dbReference type="CDD" id="cd07592">
    <property type="entry name" value="BAR_Endophilin_A"/>
    <property type="match status" value="1"/>
</dbReference>
<feature type="domain" description="SH3" evidence="12">
    <location>
        <begin position="393"/>
        <end position="452"/>
    </location>
</feature>
<dbReference type="FunFam" id="2.30.30.40:FF:000072">
    <property type="entry name" value="Unconventional Myosin IB"/>
    <property type="match status" value="1"/>
</dbReference>
<dbReference type="EnsemblMetazoa" id="XM_021350193.2">
    <property type="protein sequence ID" value="XP_021205868.1"/>
    <property type="gene ID" value="LOC101742460"/>
</dbReference>
<dbReference type="RefSeq" id="XP_021205868.1">
    <property type="nucleotide sequence ID" value="XM_021350193.3"/>
</dbReference>
<dbReference type="GO" id="GO:0016191">
    <property type="term" value="P:synaptic vesicle uncoating"/>
    <property type="evidence" value="ECO:0007669"/>
    <property type="project" value="TreeGrafter"/>
</dbReference>
<dbReference type="CTD" id="42265"/>
<dbReference type="AlphaFoldDB" id="A0A8R2DMY3"/>
<dbReference type="SMART" id="SM00326">
    <property type="entry name" value="SH3"/>
    <property type="match status" value="1"/>
</dbReference>
<evidence type="ECO:0000256" key="1">
    <source>
        <dbReference type="ARBA" id="ARBA00003037"/>
    </source>
</evidence>
<dbReference type="EnsemblMetazoa" id="XM_021350194.2">
    <property type="protein sequence ID" value="XP_021205869.1"/>
    <property type="gene ID" value="LOC101742460"/>
</dbReference>
<comment type="subcellular location">
    <subcellularLocation>
        <location evidence="2">Membrane</location>
        <topology evidence="2">Peripheral membrane protein</topology>
    </subcellularLocation>
</comment>
<evidence type="ECO:0000256" key="2">
    <source>
        <dbReference type="ARBA" id="ARBA00004170"/>
    </source>
</evidence>
<protein>
    <recommendedName>
        <fullName evidence="4">Endophilin-A</fullName>
    </recommendedName>
    <alternativeName>
        <fullName evidence="9">SH3 domain-containing GRB2-like protein</fullName>
    </alternativeName>
</protein>
<dbReference type="RefSeq" id="XP_021205869.1">
    <property type="nucleotide sequence ID" value="XM_021350194.3"/>
</dbReference>
<dbReference type="Pfam" id="PF03114">
    <property type="entry name" value="BAR"/>
    <property type="match status" value="1"/>
</dbReference>
<dbReference type="CDD" id="cd11803">
    <property type="entry name" value="SH3_Endophilin_A"/>
    <property type="match status" value="1"/>
</dbReference>
<dbReference type="InterPro" id="IPR035824">
    <property type="entry name" value="Endophilin_A_SH3"/>
</dbReference>
<evidence type="ECO:0000256" key="5">
    <source>
        <dbReference type="ARBA" id="ARBA00022443"/>
    </source>
</evidence>
<accession>A0A8R2DMY3</accession>
<dbReference type="GeneID" id="101742460"/>
<keyword evidence="8" id="KW-0472">Membrane</keyword>
<keyword evidence="7" id="KW-0175">Coiled coil</keyword>
<evidence type="ECO:0000259" key="12">
    <source>
        <dbReference type="PROSITE" id="PS50002"/>
    </source>
</evidence>
<keyword evidence="15" id="KW-1185">Reference proteome</keyword>
<name>A0A8R2DMY3_BOMMO</name>
<comment type="function">
    <text evidence="1">Required presynaptically at the neuromuscular junction. Implicated in synaptic vesicle endocytosis.</text>
</comment>
<dbReference type="GO" id="GO:0098978">
    <property type="term" value="C:glutamatergic synapse"/>
    <property type="evidence" value="ECO:0007669"/>
    <property type="project" value="TreeGrafter"/>
</dbReference>
<dbReference type="Gene3D" id="2.30.30.40">
    <property type="entry name" value="SH3 Domains"/>
    <property type="match status" value="1"/>
</dbReference>
<evidence type="ECO:0000256" key="6">
    <source>
        <dbReference type="ARBA" id="ARBA00022583"/>
    </source>
</evidence>
<dbReference type="Pfam" id="PF00018">
    <property type="entry name" value="SH3_1"/>
    <property type="match status" value="1"/>
</dbReference>
<feature type="region of interest" description="Disordered" evidence="11">
    <location>
        <begin position="287"/>
        <end position="391"/>
    </location>
</feature>
<evidence type="ECO:0000256" key="7">
    <source>
        <dbReference type="ARBA" id="ARBA00023054"/>
    </source>
</evidence>
<feature type="region of interest" description="Disordered" evidence="11">
    <location>
        <begin position="174"/>
        <end position="193"/>
    </location>
</feature>
<organism evidence="14 15">
    <name type="scientific">Bombyx mori</name>
    <name type="common">Silk moth</name>
    <dbReference type="NCBI Taxonomy" id="7091"/>
    <lineage>
        <taxon>Eukaryota</taxon>
        <taxon>Metazoa</taxon>
        <taxon>Ecdysozoa</taxon>
        <taxon>Arthropoda</taxon>
        <taxon>Hexapoda</taxon>
        <taxon>Insecta</taxon>
        <taxon>Pterygota</taxon>
        <taxon>Neoptera</taxon>
        <taxon>Endopterygota</taxon>
        <taxon>Lepidoptera</taxon>
        <taxon>Glossata</taxon>
        <taxon>Ditrysia</taxon>
        <taxon>Bombycoidea</taxon>
        <taxon>Bombycidae</taxon>
        <taxon>Bombycinae</taxon>
        <taxon>Bombyx</taxon>
    </lineage>
</organism>
<evidence type="ECO:0000256" key="4">
    <source>
        <dbReference type="ARBA" id="ARBA00018286"/>
    </source>
</evidence>
<dbReference type="GO" id="GO:0016020">
    <property type="term" value="C:membrane"/>
    <property type="evidence" value="ECO:0007669"/>
    <property type="project" value="UniProtKB-SubCell"/>
</dbReference>
<dbReference type="SUPFAM" id="SSF50044">
    <property type="entry name" value="SH3-domain"/>
    <property type="match status" value="1"/>
</dbReference>
<evidence type="ECO:0000256" key="11">
    <source>
        <dbReference type="SAM" id="MobiDB-lite"/>
    </source>
</evidence>
<evidence type="ECO:0000256" key="10">
    <source>
        <dbReference type="PROSITE-ProRule" id="PRU00192"/>
    </source>
</evidence>
<evidence type="ECO:0000256" key="8">
    <source>
        <dbReference type="ARBA" id="ARBA00023136"/>
    </source>
</evidence>
<dbReference type="PROSITE" id="PS51021">
    <property type="entry name" value="BAR"/>
    <property type="match status" value="1"/>
</dbReference>
<dbReference type="InterPro" id="IPR036028">
    <property type="entry name" value="SH3-like_dom_sf"/>
</dbReference>
<comment type="similarity">
    <text evidence="3">Belongs to the endophilin family.</text>
</comment>
<dbReference type="InterPro" id="IPR004148">
    <property type="entry name" value="BAR_dom"/>
</dbReference>
<dbReference type="Gene3D" id="1.20.1270.60">
    <property type="entry name" value="Arfaptin homology (AH) domain/BAR domain"/>
    <property type="match status" value="1"/>
</dbReference>
<keyword evidence="5 10" id="KW-0728">SH3 domain</keyword>
<dbReference type="PROSITE" id="PS50002">
    <property type="entry name" value="SH3"/>
    <property type="match status" value="1"/>
</dbReference>
<dbReference type="InterPro" id="IPR001452">
    <property type="entry name" value="SH3_domain"/>
</dbReference>
<dbReference type="PANTHER" id="PTHR14167:SF81">
    <property type="entry name" value="ENDOPHILIN-A"/>
    <property type="match status" value="1"/>
</dbReference>
<reference evidence="15" key="1">
    <citation type="journal article" date="2008" name="Insect Biochem. Mol. Biol.">
        <title>The genome of a lepidopteran model insect, the silkworm Bombyx mori.</title>
        <authorList>
            <consortium name="International Silkworm Genome Consortium"/>
        </authorList>
    </citation>
    <scope>NUCLEOTIDE SEQUENCE [LARGE SCALE GENOMIC DNA]</scope>
    <source>
        <strain evidence="15">p50T</strain>
    </source>
</reference>
<dbReference type="Proteomes" id="UP000005204">
    <property type="component" value="Unassembled WGS sequence"/>
</dbReference>
<keyword evidence="6" id="KW-0254">Endocytosis</keyword>
<dbReference type="SUPFAM" id="SSF103657">
    <property type="entry name" value="BAR/IMD domain-like"/>
    <property type="match status" value="1"/>
</dbReference>
<evidence type="ECO:0000313" key="15">
    <source>
        <dbReference type="Proteomes" id="UP000005204"/>
    </source>
</evidence>